<keyword evidence="10 12" id="KW-0472">Membrane</keyword>
<dbReference type="GeneID" id="58227500"/>
<comment type="subcellular location">
    <subcellularLocation>
        <location evidence="1">Cell membrane</location>
        <topology evidence="1">Multi-pass membrane protein</topology>
    </subcellularLocation>
</comment>
<dbReference type="PANTHER" id="PTHR46494:SF3">
    <property type="entry name" value="ZINC TRANSPORT PROTEIN ZNTB"/>
    <property type="match status" value="1"/>
</dbReference>
<dbReference type="SUPFAM" id="SSF143865">
    <property type="entry name" value="CorA soluble domain-like"/>
    <property type="match status" value="1"/>
</dbReference>
<protein>
    <submittedName>
        <fullName evidence="13 14">Transporter</fullName>
    </submittedName>
</protein>
<dbReference type="GO" id="GO:0050897">
    <property type="term" value="F:cobalt ion binding"/>
    <property type="evidence" value="ECO:0007669"/>
    <property type="project" value="TreeGrafter"/>
</dbReference>
<keyword evidence="6 12" id="KW-0812">Transmembrane</keyword>
<dbReference type="RefSeq" id="WP_022943456.1">
    <property type="nucleotide sequence ID" value="NZ_CP023396.1"/>
</dbReference>
<feature type="coiled-coil region" evidence="11">
    <location>
        <begin position="144"/>
        <end position="175"/>
    </location>
</feature>
<dbReference type="GO" id="GO:0000287">
    <property type="term" value="F:magnesium ion binding"/>
    <property type="evidence" value="ECO:0007669"/>
    <property type="project" value="TreeGrafter"/>
</dbReference>
<evidence type="ECO:0000313" key="13">
    <source>
        <dbReference type="EMBL" id="KJZ01962.1"/>
    </source>
</evidence>
<sequence length="320" mass="35674">MSALIHALVLDAQGGAEQLTEKSAIKQWKPSDGVLWLHLDYCQDDIEQYLAAVPLSEFAHDALIADETRPRIVSDDSGHLLFLRGVNLNPADSPDDMVSIRVFVSEQLIVSTRHRRLLSVNALAESLRKGKGPSTTSALVCQLCENLTSRMQGVIDELEDKLDQFEEDVDSQRAHDHNALSQVRRQTIGLKRYIRPQKEALRALVSQQPSWLADSDTPRINETINHLLRYLEELDLNIERAQIIQQEVASQVSDQLNKRMYVMSVVAALFLPLGFLTGLLGVNIGGIPGTESAAAFPLFVLALVILTAAVALYFRMKKWL</sequence>
<keyword evidence="3" id="KW-0813">Transport</keyword>
<evidence type="ECO:0000313" key="14">
    <source>
        <dbReference type="EMBL" id="TMP88983.1"/>
    </source>
</evidence>
<dbReference type="EMBL" id="JXXZ01000002">
    <property type="protein sequence ID" value="KJZ01962.1"/>
    <property type="molecule type" value="Genomic_DNA"/>
</dbReference>
<dbReference type="AlphaFoldDB" id="A0A0F4Q5Z6"/>
<keyword evidence="7" id="KW-0862">Zinc</keyword>
<comment type="caution">
    <text evidence="13">The sequence shown here is derived from an EMBL/GenBank/DDBJ whole genome shotgun (WGS) entry which is preliminary data.</text>
</comment>
<dbReference type="EMBL" id="PNCG01000001">
    <property type="protein sequence ID" value="TMP88983.1"/>
    <property type="molecule type" value="Genomic_DNA"/>
</dbReference>
<dbReference type="Gene3D" id="1.20.58.340">
    <property type="entry name" value="Magnesium transport protein CorA, transmembrane region"/>
    <property type="match status" value="2"/>
</dbReference>
<evidence type="ECO:0000256" key="8">
    <source>
        <dbReference type="ARBA" id="ARBA00022989"/>
    </source>
</evidence>
<dbReference type="Proteomes" id="UP000033664">
    <property type="component" value="Unassembled WGS sequence"/>
</dbReference>
<dbReference type="Proteomes" id="UP000305874">
    <property type="component" value="Unassembled WGS sequence"/>
</dbReference>
<reference evidence="16" key="3">
    <citation type="submission" date="2019-06" db="EMBL/GenBank/DDBJ databases">
        <title>Co-occurence of chitin degradation, pigmentation and bioactivity in marine Pseudoalteromonas.</title>
        <authorList>
            <person name="Sonnenschein E.C."/>
            <person name="Bech P.K."/>
        </authorList>
    </citation>
    <scope>NUCLEOTIDE SEQUENCE [LARGE SCALE GENOMIC DNA]</scope>
    <source>
        <strain evidence="16">S2897</strain>
    </source>
</reference>
<evidence type="ECO:0000256" key="7">
    <source>
        <dbReference type="ARBA" id="ARBA00022833"/>
    </source>
</evidence>
<dbReference type="NCBIfam" id="NF007092">
    <property type="entry name" value="PRK09546.1"/>
    <property type="match status" value="1"/>
</dbReference>
<evidence type="ECO:0000313" key="16">
    <source>
        <dbReference type="Proteomes" id="UP000305874"/>
    </source>
</evidence>
<accession>A0A0F4Q5Z6</accession>
<reference evidence="14 16" key="2">
    <citation type="submission" date="2017-12" db="EMBL/GenBank/DDBJ databases">
        <authorList>
            <person name="Paulsen S."/>
            <person name="Gram L.K."/>
        </authorList>
    </citation>
    <scope>NUCLEOTIDE SEQUENCE [LARGE SCALE GENOMIC DNA]</scope>
    <source>
        <strain evidence="14 16">S2897</strain>
    </source>
</reference>
<name>A0A0F4Q5Z6_9GAMM</name>
<keyword evidence="11" id="KW-0175">Coiled coil</keyword>
<evidence type="ECO:0000313" key="15">
    <source>
        <dbReference type="Proteomes" id="UP000033664"/>
    </source>
</evidence>
<evidence type="ECO:0000256" key="3">
    <source>
        <dbReference type="ARBA" id="ARBA00022448"/>
    </source>
</evidence>
<evidence type="ECO:0000256" key="9">
    <source>
        <dbReference type="ARBA" id="ARBA00023065"/>
    </source>
</evidence>
<dbReference type="STRING" id="151081.TW72_03240"/>
<dbReference type="eggNOG" id="COG0598">
    <property type="taxonomic scope" value="Bacteria"/>
</dbReference>
<feature type="transmembrane region" description="Helical" evidence="12">
    <location>
        <begin position="260"/>
        <end position="282"/>
    </location>
</feature>
<feature type="transmembrane region" description="Helical" evidence="12">
    <location>
        <begin position="294"/>
        <end position="314"/>
    </location>
</feature>
<evidence type="ECO:0000256" key="2">
    <source>
        <dbReference type="ARBA" id="ARBA00009765"/>
    </source>
</evidence>
<keyword evidence="4" id="KW-1003">Cell membrane</keyword>
<dbReference type="CDD" id="cd12833">
    <property type="entry name" value="ZntB-like_1"/>
    <property type="match status" value="1"/>
</dbReference>
<evidence type="ECO:0000256" key="11">
    <source>
        <dbReference type="SAM" id="Coils"/>
    </source>
</evidence>
<dbReference type="PATRIC" id="fig|151081.8.peg.1825"/>
<evidence type="ECO:0000256" key="1">
    <source>
        <dbReference type="ARBA" id="ARBA00004651"/>
    </source>
</evidence>
<dbReference type="GO" id="GO:0015095">
    <property type="term" value="F:magnesium ion transmembrane transporter activity"/>
    <property type="evidence" value="ECO:0007669"/>
    <property type="project" value="TreeGrafter"/>
</dbReference>
<organism evidence="13 15">
    <name type="scientific">Pseudoalteromonas ruthenica</name>
    <dbReference type="NCBI Taxonomy" id="151081"/>
    <lineage>
        <taxon>Bacteria</taxon>
        <taxon>Pseudomonadati</taxon>
        <taxon>Pseudomonadota</taxon>
        <taxon>Gammaproteobacteria</taxon>
        <taxon>Alteromonadales</taxon>
        <taxon>Pseudoalteromonadaceae</taxon>
        <taxon>Pseudoalteromonas</taxon>
    </lineage>
</organism>
<dbReference type="GO" id="GO:0005886">
    <property type="term" value="C:plasma membrane"/>
    <property type="evidence" value="ECO:0007669"/>
    <property type="project" value="UniProtKB-SubCell"/>
</dbReference>
<dbReference type="InterPro" id="IPR045861">
    <property type="entry name" value="CorA_cytoplasmic_dom"/>
</dbReference>
<dbReference type="InterPro" id="IPR002523">
    <property type="entry name" value="MgTranspt_CorA/ZnTranspt_ZntB"/>
</dbReference>
<keyword evidence="9" id="KW-0406">Ion transport</keyword>
<reference evidence="14" key="4">
    <citation type="submission" date="2019-09" db="EMBL/GenBank/DDBJ databases">
        <title>Co-occurence of chitin degradation, pigmentation and bioactivity in marine Pseudoalteromonas.</title>
        <authorList>
            <person name="Sonnenschein E.C."/>
            <person name="Bech P.K."/>
        </authorList>
    </citation>
    <scope>NUCLEOTIDE SEQUENCE</scope>
    <source>
        <strain evidence="14">S2897</strain>
    </source>
</reference>
<dbReference type="OrthoDB" id="9803484at2"/>
<dbReference type="Gene3D" id="3.30.460.20">
    <property type="entry name" value="CorA soluble domain-like"/>
    <property type="match status" value="1"/>
</dbReference>
<dbReference type="PANTHER" id="PTHR46494">
    <property type="entry name" value="CORA FAMILY METAL ION TRANSPORTER (EUROFUNG)"/>
    <property type="match status" value="1"/>
</dbReference>
<keyword evidence="15" id="KW-1185">Reference proteome</keyword>
<dbReference type="GO" id="GO:0015087">
    <property type="term" value="F:cobalt ion transmembrane transporter activity"/>
    <property type="evidence" value="ECO:0007669"/>
    <property type="project" value="TreeGrafter"/>
</dbReference>
<evidence type="ECO:0000256" key="5">
    <source>
        <dbReference type="ARBA" id="ARBA00022519"/>
    </source>
</evidence>
<evidence type="ECO:0000256" key="12">
    <source>
        <dbReference type="SAM" id="Phobius"/>
    </source>
</evidence>
<dbReference type="SUPFAM" id="SSF144083">
    <property type="entry name" value="Magnesium transport protein CorA, transmembrane region"/>
    <property type="match status" value="1"/>
</dbReference>
<evidence type="ECO:0000256" key="6">
    <source>
        <dbReference type="ARBA" id="ARBA00022692"/>
    </source>
</evidence>
<proteinExistence type="inferred from homology"/>
<keyword evidence="5" id="KW-0997">Cell inner membrane</keyword>
<evidence type="ECO:0000256" key="4">
    <source>
        <dbReference type="ARBA" id="ARBA00022475"/>
    </source>
</evidence>
<comment type="similarity">
    <text evidence="2">Belongs to the CorA metal ion transporter (MIT) (TC 1.A.35) family.</text>
</comment>
<keyword evidence="8 12" id="KW-1133">Transmembrane helix</keyword>
<evidence type="ECO:0000256" key="10">
    <source>
        <dbReference type="ARBA" id="ARBA00023136"/>
    </source>
</evidence>
<gene>
    <name evidence="14" type="ORF">CWC05_01110</name>
    <name evidence="13" type="ORF">TW72_03240</name>
</gene>
<dbReference type="Pfam" id="PF01544">
    <property type="entry name" value="CorA"/>
    <property type="match status" value="1"/>
</dbReference>
<dbReference type="InterPro" id="IPR045863">
    <property type="entry name" value="CorA_TM1_TM2"/>
</dbReference>
<reference evidence="13 15" key="1">
    <citation type="journal article" date="2015" name="BMC Genomics">
        <title>Genome mining reveals unlocked bioactive potential of marine Gram-negative bacteria.</title>
        <authorList>
            <person name="Machado H."/>
            <person name="Sonnenschein E.C."/>
            <person name="Melchiorsen J."/>
            <person name="Gram L."/>
        </authorList>
    </citation>
    <scope>NUCLEOTIDE SEQUENCE [LARGE SCALE GENOMIC DNA]</scope>
    <source>
        <strain evidence="13 15">S3137</strain>
    </source>
</reference>